<organism evidence="2 3">
    <name type="scientific">Desulforudis audaxviator (strain MP104C)</name>
    <dbReference type="NCBI Taxonomy" id="477974"/>
    <lineage>
        <taxon>Bacteria</taxon>
        <taxon>Bacillati</taxon>
        <taxon>Bacillota</taxon>
        <taxon>Clostridia</taxon>
        <taxon>Thermoanaerobacterales</taxon>
        <taxon>Candidatus Desulforudaceae</taxon>
        <taxon>Candidatus Desulforudis</taxon>
    </lineage>
</organism>
<protein>
    <submittedName>
        <fullName evidence="2">Conserved hypothetical membrane protein</fullName>
    </submittedName>
</protein>
<feature type="transmembrane region" description="Helical" evidence="1">
    <location>
        <begin position="27"/>
        <end position="54"/>
    </location>
</feature>
<keyword evidence="1" id="KW-0472">Membrane</keyword>
<dbReference type="Proteomes" id="UP000008544">
    <property type="component" value="Chromosome"/>
</dbReference>
<dbReference type="NCBIfam" id="TIGR02532">
    <property type="entry name" value="IV_pilin_GFxxxE"/>
    <property type="match status" value="1"/>
</dbReference>
<dbReference type="EMBL" id="CP000860">
    <property type="protein sequence ID" value="ACA59484.1"/>
    <property type="molecule type" value="Genomic_DNA"/>
</dbReference>
<keyword evidence="3" id="KW-1185">Reference proteome</keyword>
<sequence>MTTGLTLRQGGTGGVTSRKTGLTRQSVGFTVIEVLVATVIISIVLAPLATAYMLHHRASVRAGAETTALMLAQDRLEELKARPYAEVAGTAFRWFTEVPGYEQYAGYGYEVEVSTGALRVKTITVTVTYPTLDGTGTLALQTERARR</sequence>
<keyword evidence="1" id="KW-0812">Transmembrane</keyword>
<dbReference type="STRING" id="477974.Daud_0972"/>
<evidence type="ECO:0000313" key="2">
    <source>
        <dbReference type="EMBL" id="ACA59484.1"/>
    </source>
</evidence>
<accession>B1I3D9</accession>
<dbReference type="RefSeq" id="WP_012302070.1">
    <property type="nucleotide sequence ID" value="NC_010424.1"/>
</dbReference>
<dbReference type="HOGENOM" id="CLU_1765050_0_0_9"/>
<gene>
    <name evidence="2" type="ordered locus">Daud_0972</name>
</gene>
<dbReference type="SUPFAM" id="SSF54523">
    <property type="entry name" value="Pili subunits"/>
    <property type="match status" value="1"/>
</dbReference>
<evidence type="ECO:0000313" key="3">
    <source>
        <dbReference type="Proteomes" id="UP000008544"/>
    </source>
</evidence>
<name>B1I3D9_DESAP</name>
<dbReference type="InterPro" id="IPR045584">
    <property type="entry name" value="Pilin-like"/>
</dbReference>
<reference evidence="2 3" key="2">
    <citation type="journal article" date="2008" name="Science">
        <title>Environmental genomics reveals a single-species ecosystem deep within Earth.</title>
        <authorList>
            <person name="Chivian D."/>
            <person name="Brodie E.L."/>
            <person name="Alm E.J."/>
            <person name="Culley D.E."/>
            <person name="Dehal P.S."/>
            <person name="Desantis T.Z."/>
            <person name="Gihring T.M."/>
            <person name="Lapidus A."/>
            <person name="Lin L.H."/>
            <person name="Lowry S.R."/>
            <person name="Moser D.P."/>
            <person name="Richardson P.M."/>
            <person name="Southam G."/>
            <person name="Wanger G."/>
            <person name="Pratt L.M."/>
            <person name="Andersen G.L."/>
            <person name="Hazen T.C."/>
            <person name="Brockman F.J."/>
            <person name="Arkin A.P."/>
            <person name="Onstott T.C."/>
        </authorList>
    </citation>
    <scope>NUCLEOTIDE SEQUENCE [LARGE SCALE GENOMIC DNA]</scope>
    <source>
        <strain evidence="2 3">MP104C</strain>
    </source>
</reference>
<dbReference type="Pfam" id="PF07963">
    <property type="entry name" value="N_methyl"/>
    <property type="match status" value="1"/>
</dbReference>
<reference evidence="3" key="1">
    <citation type="submission" date="2007-10" db="EMBL/GenBank/DDBJ databases">
        <title>Complete sequence of chromosome of Desulforudis audaxviator MP104C.</title>
        <authorList>
            <person name="Copeland A."/>
            <person name="Lucas S."/>
            <person name="Lapidus A."/>
            <person name="Barry K."/>
            <person name="Glavina del Rio T."/>
            <person name="Dalin E."/>
            <person name="Tice H."/>
            <person name="Bruce D."/>
            <person name="Pitluck S."/>
            <person name="Lowry S.R."/>
            <person name="Larimer F."/>
            <person name="Land M.L."/>
            <person name="Hauser L."/>
            <person name="Kyrpides N."/>
            <person name="Ivanova N.N."/>
            <person name="Richardson P."/>
        </authorList>
    </citation>
    <scope>NUCLEOTIDE SEQUENCE [LARGE SCALE GENOMIC DNA]</scope>
    <source>
        <strain evidence="3">MP104C</strain>
    </source>
</reference>
<dbReference type="AlphaFoldDB" id="B1I3D9"/>
<dbReference type="eggNOG" id="COG4967">
    <property type="taxonomic scope" value="Bacteria"/>
</dbReference>
<proteinExistence type="predicted"/>
<keyword evidence="1" id="KW-1133">Transmembrane helix</keyword>
<dbReference type="InterPro" id="IPR012902">
    <property type="entry name" value="N_methyl_site"/>
</dbReference>
<dbReference type="KEGG" id="dau:Daud_0972"/>
<evidence type="ECO:0000256" key="1">
    <source>
        <dbReference type="SAM" id="Phobius"/>
    </source>
</evidence>